<evidence type="ECO:0000313" key="2">
    <source>
        <dbReference type="EMBL" id="CAE0757165.1"/>
    </source>
</evidence>
<name>A0A7S4B7R0_CHRCT</name>
<dbReference type="GO" id="GO:0016757">
    <property type="term" value="F:glycosyltransferase activity"/>
    <property type="evidence" value="ECO:0007669"/>
    <property type="project" value="InterPro"/>
</dbReference>
<organism evidence="2">
    <name type="scientific">Chrysotila carterae</name>
    <name type="common">Marine alga</name>
    <name type="synonym">Syracosphaera carterae</name>
    <dbReference type="NCBI Taxonomy" id="13221"/>
    <lineage>
        <taxon>Eukaryota</taxon>
        <taxon>Haptista</taxon>
        <taxon>Haptophyta</taxon>
        <taxon>Prymnesiophyceae</taxon>
        <taxon>Isochrysidales</taxon>
        <taxon>Isochrysidaceae</taxon>
        <taxon>Chrysotila</taxon>
    </lineage>
</organism>
<dbReference type="EMBL" id="HBIZ01015765">
    <property type="protein sequence ID" value="CAE0757165.1"/>
    <property type="molecule type" value="Transcribed_RNA"/>
</dbReference>
<feature type="domain" description="Glycosyltransferase 61 catalytic" evidence="1">
    <location>
        <begin position="122"/>
        <end position="311"/>
    </location>
</feature>
<dbReference type="AlphaFoldDB" id="A0A7S4B7R0"/>
<sequence>MRNLYHCNLSSTLHTYDNLEKLPYFKFTARLEEIFNRHETLDKVAHLISVQDARLVFRERRASVVESAVWNGSDKDYSVLKASHTRHRGWCEPSVKERSMICLGPSFNLVYVFRSWFTGVHGHFLHDNLPVIAWLRQIMPPQATLLLVKDALSERIMDLADHEFATQRIAWVGYNASTCAAEARLLAPPSPQWREHGLLRLLRSWIRPPGIASLAPNSHTEAVTIYYSRRKSQSVQHGRYMLKAHEEAILSLIHSKMKVALKGVHSRLVVYDGHLRNGSSIPIARQAELFQSASFVIGPHGAGLANIVWLPNLRPYLHHSTLPAGTRSSDAEQNCQDRPRVLEMICGTRSDSVQNGCPYWKTFHYIFPFAFWVEYHHVLFAANSSEKATWIQLDELALALDSLFL</sequence>
<protein>
    <recommendedName>
        <fullName evidence="1">Glycosyltransferase 61 catalytic domain-containing protein</fullName>
    </recommendedName>
</protein>
<reference evidence="2" key="1">
    <citation type="submission" date="2021-01" db="EMBL/GenBank/DDBJ databases">
        <authorList>
            <person name="Corre E."/>
            <person name="Pelletier E."/>
            <person name="Niang G."/>
            <person name="Scheremetjew M."/>
            <person name="Finn R."/>
            <person name="Kale V."/>
            <person name="Holt S."/>
            <person name="Cochrane G."/>
            <person name="Meng A."/>
            <person name="Brown T."/>
            <person name="Cohen L."/>
        </authorList>
    </citation>
    <scope>NUCLEOTIDE SEQUENCE</scope>
    <source>
        <strain evidence="2">CCMP645</strain>
    </source>
</reference>
<accession>A0A7S4B7R0</accession>
<dbReference type="InterPro" id="IPR049625">
    <property type="entry name" value="Glyco_transf_61_cat"/>
</dbReference>
<evidence type="ECO:0000259" key="1">
    <source>
        <dbReference type="Pfam" id="PF04577"/>
    </source>
</evidence>
<proteinExistence type="predicted"/>
<dbReference type="Pfam" id="PF04577">
    <property type="entry name" value="Glyco_transf_61"/>
    <property type="match status" value="1"/>
</dbReference>
<gene>
    <name evidence="2" type="ORF">PCAR00345_LOCUS9759</name>
</gene>